<dbReference type="Proteomes" id="UP000559256">
    <property type="component" value="Unassembled WGS sequence"/>
</dbReference>
<dbReference type="EMBL" id="JAACJM010000368">
    <property type="protein sequence ID" value="KAF5328123.1"/>
    <property type="molecule type" value="Genomic_DNA"/>
</dbReference>
<name>A0A8H5F9G8_9AGAR</name>
<dbReference type="OrthoDB" id="2932723at2759"/>
<gene>
    <name evidence="1" type="ORF">D9758_018583</name>
</gene>
<dbReference type="AlphaFoldDB" id="A0A8H5F9G8"/>
<sequence length="150" mass="17311">MTTSQLSQSDAKPFLFCMVLTLDQLDKLARHYLGDDFVERTCVRDPAYAFRRSWAARGVDSLILELQAQDGSPRYLYLLDVLPSSDGQPPKATLNKHVLKELWCKLGRPEIWRKVDLVSIPWSGNFGIPEPQWLYPRMRQPVAKYIQEDS</sequence>
<protein>
    <submittedName>
        <fullName evidence="1">Uncharacterized protein</fullName>
    </submittedName>
</protein>
<proteinExistence type="predicted"/>
<reference evidence="1 2" key="1">
    <citation type="journal article" date="2020" name="ISME J.">
        <title>Uncovering the hidden diversity of litter-decomposition mechanisms in mushroom-forming fungi.</title>
        <authorList>
            <person name="Floudas D."/>
            <person name="Bentzer J."/>
            <person name="Ahren D."/>
            <person name="Johansson T."/>
            <person name="Persson P."/>
            <person name="Tunlid A."/>
        </authorList>
    </citation>
    <scope>NUCLEOTIDE SEQUENCE [LARGE SCALE GENOMIC DNA]</scope>
    <source>
        <strain evidence="1 2">CBS 291.85</strain>
    </source>
</reference>
<organism evidence="1 2">
    <name type="scientific">Tetrapyrgos nigripes</name>
    <dbReference type="NCBI Taxonomy" id="182062"/>
    <lineage>
        <taxon>Eukaryota</taxon>
        <taxon>Fungi</taxon>
        <taxon>Dikarya</taxon>
        <taxon>Basidiomycota</taxon>
        <taxon>Agaricomycotina</taxon>
        <taxon>Agaricomycetes</taxon>
        <taxon>Agaricomycetidae</taxon>
        <taxon>Agaricales</taxon>
        <taxon>Marasmiineae</taxon>
        <taxon>Marasmiaceae</taxon>
        <taxon>Tetrapyrgos</taxon>
    </lineage>
</organism>
<comment type="caution">
    <text evidence="1">The sequence shown here is derived from an EMBL/GenBank/DDBJ whole genome shotgun (WGS) entry which is preliminary data.</text>
</comment>
<evidence type="ECO:0000313" key="1">
    <source>
        <dbReference type="EMBL" id="KAF5328123.1"/>
    </source>
</evidence>
<evidence type="ECO:0000313" key="2">
    <source>
        <dbReference type="Proteomes" id="UP000559256"/>
    </source>
</evidence>
<keyword evidence="2" id="KW-1185">Reference proteome</keyword>
<accession>A0A8H5F9G8</accession>